<comment type="caution">
    <text evidence="2">The sequence shown here is derived from an EMBL/GenBank/DDBJ whole genome shotgun (WGS) entry which is preliminary data.</text>
</comment>
<sequence>MLHSLVPAKPNTTSMPLYATSVMKVLYSTTCPSSSARAMASGTGPKSSVPNPEGPIECDDTITTTNTTTSITTINHARSVENTRNTQWRTGRRRKGISAEELGKRKHNPLPHLLWSLRLGRQSPERNKRVQKPLSPKPHPP</sequence>
<reference evidence="2 3" key="1">
    <citation type="journal article" date="2020" name="Nature">
        <title>Six reference-quality genomes reveal evolution of bat adaptations.</title>
        <authorList>
            <person name="Jebb D."/>
            <person name="Huang Z."/>
            <person name="Pippel M."/>
            <person name="Hughes G.M."/>
            <person name="Lavrichenko K."/>
            <person name="Devanna P."/>
            <person name="Winkler S."/>
            <person name="Jermiin L.S."/>
            <person name="Skirmuntt E.C."/>
            <person name="Katzourakis A."/>
            <person name="Burkitt-Gray L."/>
            <person name="Ray D.A."/>
            <person name="Sullivan K.A.M."/>
            <person name="Roscito J.G."/>
            <person name="Kirilenko B.M."/>
            <person name="Davalos L.M."/>
            <person name="Corthals A.P."/>
            <person name="Power M.L."/>
            <person name="Jones G."/>
            <person name="Ransome R.D."/>
            <person name="Dechmann D.K.N."/>
            <person name="Locatelli A.G."/>
            <person name="Puechmaille S.J."/>
            <person name="Fedrigo O."/>
            <person name="Jarvis E.D."/>
            <person name="Hiller M."/>
            <person name="Vernes S.C."/>
            <person name="Myers E.W."/>
            <person name="Teeling E.C."/>
        </authorList>
    </citation>
    <scope>NUCLEOTIDE SEQUENCE [LARGE SCALE GENOMIC DNA]</scope>
    <source>
        <strain evidence="2">Bat1K_MPI-CBG_1</strain>
    </source>
</reference>
<evidence type="ECO:0000313" key="3">
    <source>
        <dbReference type="Proteomes" id="UP000664940"/>
    </source>
</evidence>
<organism evidence="2 3">
    <name type="scientific">Phyllostomus discolor</name>
    <name type="common">pale spear-nosed bat</name>
    <dbReference type="NCBI Taxonomy" id="89673"/>
    <lineage>
        <taxon>Eukaryota</taxon>
        <taxon>Metazoa</taxon>
        <taxon>Chordata</taxon>
        <taxon>Craniata</taxon>
        <taxon>Vertebrata</taxon>
        <taxon>Euteleostomi</taxon>
        <taxon>Mammalia</taxon>
        <taxon>Eutheria</taxon>
        <taxon>Laurasiatheria</taxon>
        <taxon>Chiroptera</taxon>
        <taxon>Yangochiroptera</taxon>
        <taxon>Phyllostomidae</taxon>
        <taxon>Phyllostominae</taxon>
        <taxon>Phyllostomus</taxon>
    </lineage>
</organism>
<evidence type="ECO:0000313" key="2">
    <source>
        <dbReference type="EMBL" id="KAF6095705.1"/>
    </source>
</evidence>
<gene>
    <name evidence="2" type="ORF">HJG60_013600</name>
</gene>
<evidence type="ECO:0000256" key="1">
    <source>
        <dbReference type="SAM" id="MobiDB-lite"/>
    </source>
</evidence>
<dbReference type="EMBL" id="JABVXQ010000008">
    <property type="protein sequence ID" value="KAF6095705.1"/>
    <property type="molecule type" value="Genomic_DNA"/>
</dbReference>
<accession>A0A833ZQN4</accession>
<feature type="region of interest" description="Disordered" evidence="1">
    <location>
        <begin position="81"/>
        <end position="141"/>
    </location>
</feature>
<dbReference type="AlphaFoldDB" id="A0A833ZQN4"/>
<dbReference type="Proteomes" id="UP000664940">
    <property type="component" value="Unassembled WGS sequence"/>
</dbReference>
<feature type="region of interest" description="Disordered" evidence="1">
    <location>
        <begin position="38"/>
        <end position="63"/>
    </location>
</feature>
<name>A0A833ZQN4_9CHIR</name>
<proteinExistence type="predicted"/>
<protein>
    <submittedName>
        <fullName evidence="2">Neurocan</fullName>
    </submittedName>
</protein>